<dbReference type="KEGG" id="dae:Dtox_1638"/>
<dbReference type="eggNOG" id="COG0438">
    <property type="taxonomic scope" value="Bacteria"/>
</dbReference>
<sequence length="378" mass="41162">MVKPRILHVLRPAEGGMKNHLFSLLKHLDKDQLENIVACPGGELAGVFSKIAAEVIDIPLKGNLSPITDSKCIMRLKDILKSRNICIMHAHGSKAALVGRIAARLAKTPLIFYTVHNSIFYSDWHNLKLAAMARVEKKLAQYTDRIISVSDALRQEIIDRTGLSPQLPVTVYNGIETGQFYFVQNKKQLRRELGLPPEGKLVGTVARLSAQKGVSYLIKAIPHISEKGVRFVITGDGPLREELESLAKQLNLQEAVIFTGARNDIPNLLAALDVFVMPSVTEGLSIAILEAMASSLPVVASRVGGIPEIVREGVTGILVPSRDEKALAKAVSELLNNEEKASSMGMAARQQVELNYSASAMGSRVAELYREALAGKSF</sequence>
<keyword evidence="4" id="KW-1185">Reference proteome</keyword>
<name>C8VWE3_DESAS</name>
<dbReference type="Pfam" id="PF00534">
    <property type="entry name" value="Glycos_transf_1"/>
    <property type="match status" value="1"/>
</dbReference>
<dbReference type="Proteomes" id="UP000002217">
    <property type="component" value="Chromosome"/>
</dbReference>
<evidence type="ECO:0000259" key="2">
    <source>
        <dbReference type="Pfam" id="PF13439"/>
    </source>
</evidence>
<organism evidence="3 4">
    <name type="scientific">Desulfofarcimen acetoxidans (strain ATCC 49208 / DSM 771 / KCTC 5769 / VKM B-1644 / 5575)</name>
    <name type="common">Desulfotomaculum acetoxidans</name>
    <dbReference type="NCBI Taxonomy" id="485916"/>
    <lineage>
        <taxon>Bacteria</taxon>
        <taxon>Bacillati</taxon>
        <taxon>Bacillota</taxon>
        <taxon>Clostridia</taxon>
        <taxon>Eubacteriales</taxon>
        <taxon>Peptococcaceae</taxon>
        <taxon>Desulfofarcimen</taxon>
    </lineage>
</organism>
<proteinExistence type="predicted"/>
<reference evidence="3 4" key="1">
    <citation type="journal article" date="2009" name="Stand. Genomic Sci.">
        <title>Complete genome sequence of Desulfotomaculum acetoxidans type strain (5575).</title>
        <authorList>
            <person name="Spring S."/>
            <person name="Lapidus A."/>
            <person name="Schroder M."/>
            <person name="Gleim D."/>
            <person name="Sims D."/>
            <person name="Meincke L."/>
            <person name="Glavina Del Rio T."/>
            <person name="Tice H."/>
            <person name="Copeland A."/>
            <person name="Cheng J.F."/>
            <person name="Lucas S."/>
            <person name="Chen F."/>
            <person name="Nolan M."/>
            <person name="Bruce D."/>
            <person name="Goodwin L."/>
            <person name="Pitluck S."/>
            <person name="Ivanova N."/>
            <person name="Mavromatis K."/>
            <person name="Mikhailova N."/>
            <person name="Pati A."/>
            <person name="Chen A."/>
            <person name="Palaniappan K."/>
            <person name="Land M."/>
            <person name="Hauser L."/>
            <person name="Chang Y.J."/>
            <person name="Jeffries C.D."/>
            <person name="Chain P."/>
            <person name="Saunders E."/>
            <person name="Brettin T."/>
            <person name="Detter J.C."/>
            <person name="Goker M."/>
            <person name="Bristow J."/>
            <person name="Eisen J.A."/>
            <person name="Markowitz V."/>
            <person name="Hugenholtz P."/>
            <person name="Kyrpides N.C."/>
            <person name="Klenk H.P."/>
            <person name="Han C."/>
        </authorList>
    </citation>
    <scope>NUCLEOTIDE SEQUENCE [LARGE SCALE GENOMIC DNA]</scope>
    <source>
        <strain evidence="4">ATCC 49208 / DSM 771 / VKM B-1644</strain>
    </source>
</reference>
<dbReference type="Pfam" id="PF13439">
    <property type="entry name" value="Glyco_transf_4"/>
    <property type="match status" value="1"/>
</dbReference>
<gene>
    <name evidence="3" type="ordered locus">Dtox_1638</name>
</gene>
<protein>
    <submittedName>
        <fullName evidence="3">Glycosyl transferase group 1</fullName>
    </submittedName>
</protein>
<dbReference type="EMBL" id="CP001720">
    <property type="protein sequence ID" value="ACV62495.1"/>
    <property type="molecule type" value="Genomic_DNA"/>
</dbReference>
<dbReference type="PANTHER" id="PTHR45947">
    <property type="entry name" value="SULFOQUINOVOSYL TRANSFERASE SQD2"/>
    <property type="match status" value="1"/>
</dbReference>
<feature type="domain" description="Glycosyl transferase family 1" evidence="1">
    <location>
        <begin position="186"/>
        <end position="350"/>
    </location>
</feature>
<dbReference type="Gene3D" id="3.40.50.2000">
    <property type="entry name" value="Glycogen Phosphorylase B"/>
    <property type="match status" value="2"/>
</dbReference>
<dbReference type="CAZy" id="GT4">
    <property type="family name" value="Glycosyltransferase Family 4"/>
</dbReference>
<keyword evidence="3" id="KW-0808">Transferase</keyword>
<accession>C8VWE3</accession>
<dbReference type="AlphaFoldDB" id="C8VWE3"/>
<evidence type="ECO:0000313" key="3">
    <source>
        <dbReference type="EMBL" id="ACV62495.1"/>
    </source>
</evidence>
<dbReference type="CDD" id="cd03808">
    <property type="entry name" value="GT4_CapM-like"/>
    <property type="match status" value="1"/>
</dbReference>
<dbReference type="GO" id="GO:0016757">
    <property type="term" value="F:glycosyltransferase activity"/>
    <property type="evidence" value="ECO:0007669"/>
    <property type="project" value="InterPro"/>
</dbReference>
<evidence type="ECO:0000259" key="1">
    <source>
        <dbReference type="Pfam" id="PF00534"/>
    </source>
</evidence>
<dbReference type="HOGENOM" id="CLU_009583_0_3_9"/>
<evidence type="ECO:0000313" key="4">
    <source>
        <dbReference type="Proteomes" id="UP000002217"/>
    </source>
</evidence>
<dbReference type="InterPro" id="IPR028098">
    <property type="entry name" value="Glyco_trans_4-like_N"/>
</dbReference>
<dbReference type="STRING" id="485916.Dtox_1638"/>
<dbReference type="SUPFAM" id="SSF53756">
    <property type="entry name" value="UDP-Glycosyltransferase/glycogen phosphorylase"/>
    <property type="match status" value="1"/>
</dbReference>
<feature type="domain" description="Glycosyltransferase subfamily 4-like N-terminal" evidence="2">
    <location>
        <begin position="15"/>
        <end position="177"/>
    </location>
</feature>
<dbReference type="InterPro" id="IPR001296">
    <property type="entry name" value="Glyco_trans_1"/>
</dbReference>
<dbReference type="InterPro" id="IPR050194">
    <property type="entry name" value="Glycosyltransferase_grp1"/>
</dbReference>
<dbReference type="PANTHER" id="PTHR45947:SF14">
    <property type="entry name" value="SLL1723 PROTEIN"/>
    <property type="match status" value="1"/>
</dbReference>